<organism evidence="1 2">
    <name type="scientific">Streptomyces abikoensis</name>
    <dbReference type="NCBI Taxonomy" id="97398"/>
    <lineage>
        <taxon>Bacteria</taxon>
        <taxon>Bacillati</taxon>
        <taxon>Actinomycetota</taxon>
        <taxon>Actinomycetes</taxon>
        <taxon>Kitasatosporales</taxon>
        <taxon>Streptomycetaceae</taxon>
        <taxon>Streptomyces</taxon>
    </lineage>
</organism>
<proteinExistence type="predicted"/>
<reference evidence="1 2" key="1">
    <citation type="submission" date="2024-10" db="EMBL/GenBank/DDBJ databases">
        <title>The Natural Products Discovery Center: Release of the First 8490 Sequenced Strains for Exploring Actinobacteria Biosynthetic Diversity.</title>
        <authorList>
            <person name="Kalkreuter E."/>
            <person name="Kautsar S.A."/>
            <person name="Yang D."/>
            <person name="Bader C.D."/>
            <person name="Teijaro C.N."/>
            <person name="Fluegel L."/>
            <person name="Davis C.M."/>
            <person name="Simpson J.R."/>
            <person name="Lauterbach L."/>
            <person name="Steele A.D."/>
            <person name="Gui C."/>
            <person name="Meng S."/>
            <person name="Li G."/>
            <person name="Viehrig K."/>
            <person name="Ye F."/>
            <person name="Su P."/>
            <person name="Kiefer A.F."/>
            <person name="Nichols A."/>
            <person name="Cepeda A.J."/>
            <person name="Yan W."/>
            <person name="Fan B."/>
            <person name="Jiang Y."/>
            <person name="Adhikari A."/>
            <person name="Zheng C.-J."/>
            <person name="Schuster L."/>
            <person name="Cowan T.M."/>
            <person name="Smanski M.J."/>
            <person name="Chevrette M.G."/>
            <person name="De Carvalho L.P.S."/>
            <person name="Shen B."/>
        </authorList>
    </citation>
    <scope>NUCLEOTIDE SEQUENCE [LARGE SCALE GENOMIC DNA]</scope>
    <source>
        <strain evidence="1 2">NPDC020979</strain>
    </source>
</reference>
<evidence type="ECO:0008006" key="3">
    <source>
        <dbReference type="Google" id="ProtNLM"/>
    </source>
</evidence>
<evidence type="ECO:0000313" key="2">
    <source>
        <dbReference type="Proteomes" id="UP001611162"/>
    </source>
</evidence>
<comment type="caution">
    <text evidence="1">The sequence shown here is derived from an EMBL/GenBank/DDBJ whole genome shotgun (WGS) entry which is preliminary data.</text>
</comment>
<evidence type="ECO:0000313" key="1">
    <source>
        <dbReference type="EMBL" id="MFI0912521.1"/>
    </source>
</evidence>
<protein>
    <recommendedName>
        <fullName evidence="3">Terminase small subunit</fullName>
    </recommendedName>
</protein>
<name>A0ABW7T7E0_9ACTN</name>
<accession>A0ABW7T7E0</accession>
<dbReference type="RefSeq" id="WP_397613405.1">
    <property type="nucleotide sequence ID" value="NZ_JBIRRB010000006.1"/>
</dbReference>
<sequence length="183" mass="20192">MGRPNRATRAAITQRRADAVDLKIAGVDWLTIGRKLAADPSINSDGVAYPQGYGIDKYRRKLEPPTDKRLIELACKDVSKALAERAAALDESTDELRRLMLARLEKLFFPMYRQAVRSGDFQATDRAVRIIEREVHLLGLNRPVRTELSGPDGLPVQVQSGGMDELERLIALAGGAPADRGED</sequence>
<dbReference type="Proteomes" id="UP001611162">
    <property type="component" value="Unassembled WGS sequence"/>
</dbReference>
<keyword evidence="2" id="KW-1185">Reference proteome</keyword>
<dbReference type="EMBL" id="JBIRRB010000006">
    <property type="protein sequence ID" value="MFI0912521.1"/>
    <property type="molecule type" value="Genomic_DNA"/>
</dbReference>
<gene>
    <name evidence="1" type="ORF">ACH4TF_18930</name>
</gene>